<sequence>MKAENLYRNISTFRFFRTFRQIFKDETKSSLYKDLFEKDVHPDARKPLPPEFEGDVNPKTGEIGGFLEIF</sequence>
<evidence type="ECO:0000313" key="2">
    <source>
        <dbReference type="Proteomes" id="UP000768646"/>
    </source>
</evidence>
<name>A0ACB7C9A3_9ASCO</name>
<reference evidence="1 2" key="1">
    <citation type="journal article" date="2021" name="Commun. Biol.">
        <title>Genomic insights into the host specific adaptation of the Pneumocystis genus.</title>
        <authorList>
            <person name="Cisse O.H."/>
            <person name="Ma L."/>
            <person name="Dekker J.P."/>
            <person name="Khil P.P."/>
            <person name="Youn J.-H."/>
            <person name="Brenchley J.M."/>
            <person name="Blair R."/>
            <person name="Pahar B."/>
            <person name="Chabe M."/>
            <person name="Van Rompay K.K.A."/>
            <person name="Keesler R."/>
            <person name="Sukura A."/>
            <person name="Hirsch V."/>
            <person name="Kutty G."/>
            <person name="Liu Y."/>
            <person name="Peng L."/>
            <person name="Chen J."/>
            <person name="Song J."/>
            <person name="Weissenbacher-Lang C."/>
            <person name="Xu J."/>
            <person name="Upham N.S."/>
            <person name="Stajich J.E."/>
            <person name="Cuomo C.A."/>
            <person name="Cushion M.T."/>
            <person name="Kovacs J.A."/>
        </authorList>
    </citation>
    <scope>NUCLEOTIDE SEQUENCE [LARGE SCALE GENOMIC DNA]</scope>
    <source>
        <strain evidence="1 2">RABM</strain>
    </source>
</reference>
<dbReference type="EMBL" id="JABTEG010000012">
    <property type="protein sequence ID" value="KAG4304010.1"/>
    <property type="molecule type" value="Genomic_DNA"/>
</dbReference>
<protein>
    <submittedName>
        <fullName evidence="1">Uncharacterized protein</fullName>
    </submittedName>
</protein>
<gene>
    <name evidence="1" type="ORF">PORY_002533</name>
</gene>
<keyword evidence="2" id="KW-1185">Reference proteome</keyword>
<proteinExistence type="predicted"/>
<dbReference type="Proteomes" id="UP000768646">
    <property type="component" value="Unassembled WGS sequence"/>
</dbReference>
<evidence type="ECO:0000313" key="1">
    <source>
        <dbReference type="EMBL" id="KAG4304010.1"/>
    </source>
</evidence>
<comment type="caution">
    <text evidence="1">The sequence shown here is derived from an EMBL/GenBank/DDBJ whole genome shotgun (WGS) entry which is preliminary data.</text>
</comment>
<organism evidence="1 2">
    <name type="scientific">Pneumocystis oryctolagi</name>
    <dbReference type="NCBI Taxonomy" id="42067"/>
    <lineage>
        <taxon>Eukaryota</taxon>
        <taxon>Fungi</taxon>
        <taxon>Dikarya</taxon>
        <taxon>Ascomycota</taxon>
        <taxon>Taphrinomycotina</taxon>
        <taxon>Pneumocystomycetes</taxon>
        <taxon>Pneumocystaceae</taxon>
        <taxon>Pneumocystis</taxon>
    </lineage>
</organism>
<accession>A0ACB7C9A3</accession>